<feature type="domain" description="Methyltransferase" evidence="2">
    <location>
        <begin position="19"/>
        <end position="61"/>
    </location>
</feature>
<dbReference type="GO" id="GO:0032259">
    <property type="term" value="P:methylation"/>
    <property type="evidence" value="ECO:0007669"/>
    <property type="project" value="UniProtKB-KW"/>
</dbReference>
<gene>
    <name evidence="3" type="ORF">KGD83_15490</name>
</gene>
<keyword evidence="3" id="KW-0808">Transferase</keyword>
<dbReference type="CDD" id="cd02440">
    <property type="entry name" value="AdoMet_MTases"/>
    <property type="match status" value="1"/>
</dbReference>
<reference evidence="4" key="1">
    <citation type="submission" date="2021-05" db="EMBL/GenBank/DDBJ databases">
        <title>Direct Submission.</title>
        <authorList>
            <person name="Li K."/>
            <person name="Gao J."/>
        </authorList>
    </citation>
    <scope>NUCLEOTIDE SEQUENCE [LARGE SCALE GENOMIC DNA]</scope>
    <source>
        <strain evidence="4">HDS12</strain>
    </source>
</reference>
<evidence type="ECO:0000313" key="3">
    <source>
        <dbReference type="EMBL" id="QUX26790.1"/>
    </source>
</evidence>
<dbReference type="Gene3D" id="3.40.50.150">
    <property type="entry name" value="Vaccinia Virus protein VP39"/>
    <property type="match status" value="1"/>
</dbReference>
<feature type="region of interest" description="Disordered" evidence="1">
    <location>
        <begin position="1"/>
        <end position="27"/>
    </location>
</feature>
<dbReference type="InterPro" id="IPR029063">
    <property type="entry name" value="SAM-dependent_MTases_sf"/>
</dbReference>
<dbReference type="Pfam" id="PF13649">
    <property type="entry name" value="Methyltransf_25"/>
    <property type="match status" value="1"/>
</dbReference>
<evidence type="ECO:0000313" key="4">
    <source>
        <dbReference type="Proteomes" id="UP000678016"/>
    </source>
</evidence>
<dbReference type="RefSeq" id="WP_212639891.1">
    <property type="nucleotide sequence ID" value="NZ_CP074132.1"/>
</dbReference>
<dbReference type="InterPro" id="IPR041698">
    <property type="entry name" value="Methyltransf_25"/>
</dbReference>
<organism evidence="3 4">
    <name type="scientific">Nocardiopsis akebiae</name>
    <dbReference type="NCBI Taxonomy" id="2831968"/>
    <lineage>
        <taxon>Bacteria</taxon>
        <taxon>Bacillati</taxon>
        <taxon>Actinomycetota</taxon>
        <taxon>Actinomycetes</taxon>
        <taxon>Streptosporangiales</taxon>
        <taxon>Nocardiopsidaceae</taxon>
        <taxon>Nocardiopsis</taxon>
    </lineage>
</organism>
<name>A0ABX8BX60_9ACTN</name>
<dbReference type="EMBL" id="CP074132">
    <property type="protein sequence ID" value="QUX26790.1"/>
    <property type="molecule type" value="Genomic_DNA"/>
</dbReference>
<keyword evidence="3" id="KW-0489">Methyltransferase</keyword>
<accession>A0ABX8BX60</accession>
<evidence type="ECO:0000259" key="2">
    <source>
        <dbReference type="Pfam" id="PF13649"/>
    </source>
</evidence>
<protein>
    <submittedName>
        <fullName evidence="3">Class I SAM-dependent methyltransferase</fullName>
    </submittedName>
</protein>
<dbReference type="SUPFAM" id="SSF53335">
    <property type="entry name" value="S-adenosyl-L-methionine-dependent methyltransferases"/>
    <property type="match status" value="1"/>
</dbReference>
<sequence>MPRRGRNSRAFGPVQGTSVLDFGRGTGSHTRLLRRRGAHPVVGVDIFPGMVEAARRIEERRPPGLR</sequence>
<proteinExistence type="predicted"/>
<dbReference type="Proteomes" id="UP000678016">
    <property type="component" value="Chromosome"/>
</dbReference>
<dbReference type="GO" id="GO:0008168">
    <property type="term" value="F:methyltransferase activity"/>
    <property type="evidence" value="ECO:0007669"/>
    <property type="project" value="UniProtKB-KW"/>
</dbReference>
<evidence type="ECO:0000256" key="1">
    <source>
        <dbReference type="SAM" id="MobiDB-lite"/>
    </source>
</evidence>
<keyword evidence="4" id="KW-1185">Reference proteome</keyword>